<keyword evidence="3" id="KW-1185">Reference proteome</keyword>
<evidence type="ECO:0000256" key="1">
    <source>
        <dbReference type="SAM" id="SignalP"/>
    </source>
</evidence>
<feature type="chain" id="PRO_5040121300" evidence="1">
    <location>
        <begin position="23"/>
        <end position="115"/>
    </location>
</feature>
<evidence type="ECO:0000313" key="2">
    <source>
        <dbReference type="EMBL" id="KAG6301198.1"/>
    </source>
</evidence>
<dbReference type="EMBL" id="SRRH01000048">
    <property type="protein sequence ID" value="KAG6301198.1"/>
    <property type="molecule type" value="Genomic_DNA"/>
</dbReference>
<gene>
    <name evidence="2" type="ORF">E4U09_005601</name>
</gene>
<protein>
    <submittedName>
        <fullName evidence="2">Uncharacterized protein</fullName>
    </submittedName>
</protein>
<proteinExistence type="predicted"/>
<reference evidence="2 3" key="1">
    <citation type="journal article" date="2020" name="bioRxiv">
        <title>Whole genome comparisons of ergot fungi reveals the divergence and evolution of species within the genus Claviceps are the result of varying mechanisms driving genome evolution and host range expansion.</title>
        <authorList>
            <person name="Wyka S.A."/>
            <person name="Mondo S.J."/>
            <person name="Liu M."/>
            <person name="Dettman J."/>
            <person name="Nalam V."/>
            <person name="Broders K.D."/>
        </authorList>
    </citation>
    <scope>NUCLEOTIDE SEQUENCE [LARGE SCALE GENOMIC DNA]</scope>
    <source>
        <strain evidence="2 3">Clav52</strain>
    </source>
</reference>
<sequence length="115" mass="12407">MKLSSVLATFALSTLEAYHAHAYANPAETGFAKFQSLERRAVEACCVVVDDTAHTINWTKESRALVTTQGQCKIFVNESGPAPSVGGCDKWQVILDGCPTDSKVQVVSIDICLMN</sequence>
<dbReference type="AlphaFoldDB" id="A0A9P7QNE2"/>
<organism evidence="2 3">
    <name type="scientific">Claviceps aff. purpurea</name>
    <dbReference type="NCBI Taxonomy" id="1967640"/>
    <lineage>
        <taxon>Eukaryota</taxon>
        <taxon>Fungi</taxon>
        <taxon>Dikarya</taxon>
        <taxon>Ascomycota</taxon>
        <taxon>Pezizomycotina</taxon>
        <taxon>Sordariomycetes</taxon>
        <taxon>Hypocreomycetidae</taxon>
        <taxon>Hypocreales</taxon>
        <taxon>Clavicipitaceae</taxon>
        <taxon>Claviceps</taxon>
    </lineage>
</organism>
<comment type="caution">
    <text evidence="2">The sequence shown here is derived from an EMBL/GenBank/DDBJ whole genome shotgun (WGS) entry which is preliminary data.</text>
</comment>
<name>A0A9P7QNE2_9HYPO</name>
<evidence type="ECO:0000313" key="3">
    <source>
        <dbReference type="Proteomes" id="UP000707071"/>
    </source>
</evidence>
<feature type="signal peptide" evidence="1">
    <location>
        <begin position="1"/>
        <end position="22"/>
    </location>
</feature>
<keyword evidence="1" id="KW-0732">Signal</keyword>
<accession>A0A9P7QNE2</accession>
<dbReference type="Proteomes" id="UP000707071">
    <property type="component" value="Unassembled WGS sequence"/>
</dbReference>